<proteinExistence type="predicted"/>
<dbReference type="AlphaFoldDB" id="A0A840IF08"/>
<keyword evidence="1" id="KW-0812">Transmembrane</keyword>
<accession>A0A840IF08</accession>
<evidence type="ECO:0000313" key="3">
    <source>
        <dbReference type="Proteomes" id="UP000585272"/>
    </source>
</evidence>
<keyword evidence="3" id="KW-1185">Reference proteome</keyword>
<dbReference type="RefSeq" id="WP_183341991.1">
    <property type="nucleotide sequence ID" value="NZ_JACHNU010000002.1"/>
</dbReference>
<gene>
    <name evidence="2" type="ORF">BDZ31_002240</name>
</gene>
<dbReference type="Proteomes" id="UP000585272">
    <property type="component" value="Unassembled WGS sequence"/>
</dbReference>
<feature type="transmembrane region" description="Helical" evidence="1">
    <location>
        <begin position="38"/>
        <end position="56"/>
    </location>
</feature>
<keyword evidence="1" id="KW-0472">Membrane</keyword>
<evidence type="ECO:0000256" key="1">
    <source>
        <dbReference type="SAM" id="Phobius"/>
    </source>
</evidence>
<sequence length="62" mass="6360">MSGREPHLPSLVTGLGLVLFGVALLLDALDEVDLSAGAVAPALLALIGAALLASGLRDRRRR</sequence>
<reference evidence="2 3" key="1">
    <citation type="submission" date="2020-08" db="EMBL/GenBank/DDBJ databases">
        <title>Genomic Encyclopedia of Archaeal and Bacterial Type Strains, Phase II (KMG-II): from individual species to whole genera.</title>
        <authorList>
            <person name="Goeker M."/>
        </authorList>
    </citation>
    <scope>NUCLEOTIDE SEQUENCE [LARGE SCALE GENOMIC DNA]</scope>
    <source>
        <strain evidence="2 3">DSM 23288</strain>
    </source>
</reference>
<feature type="transmembrane region" description="Helical" evidence="1">
    <location>
        <begin position="7"/>
        <end position="26"/>
    </location>
</feature>
<dbReference type="EMBL" id="JACHNU010000002">
    <property type="protein sequence ID" value="MBB4662654.1"/>
    <property type="molecule type" value="Genomic_DNA"/>
</dbReference>
<name>A0A840IF08_9ACTN</name>
<organism evidence="2 3">
    <name type="scientific">Conexibacter arvalis</name>
    <dbReference type="NCBI Taxonomy" id="912552"/>
    <lineage>
        <taxon>Bacteria</taxon>
        <taxon>Bacillati</taxon>
        <taxon>Actinomycetota</taxon>
        <taxon>Thermoleophilia</taxon>
        <taxon>Solirubrobacterales</taxon>
        <taxon>Conexibacteraceae</taxon>
        <taxon>Conexibacter</taxon>
    </lineage>
</organism>
<protein>
    <submittedName>
        <fullName evidence="2">Uncharacterized protein</fullName>
    </submittedName>
</protein>
<comment type="caution">
    <text evidence="2">The sequence shown here is derived from an EMBL/GenBank/DDBJ whole genome shotgun (WGS) entry which is preliminary data.</text>
</comment>
<evidence type="ECO:0000313" key="2">
    <source>
        <dbReference type="EMBL" id="MBB4662654.1"/>
    </source>
</evidence>
<keyword evidence="1" id="KW-1133">Transmembrane helix</keyword>